<dbReference type="PROSITE" id="PS00428">
    <property type="entry name" value="FTSW_RODA_SPOVE"/>
    <property type="match status" value="1"/>
</dbReference>
<evidence type="ECO:0000256" key="18">
    <source>
        <dbReference type="ARBA" id="ARBA00041418"/>
    </source>
</evidence>
<keyword evidence="4" id="KW-0132">Cell division</keyword>
<dbReference type="InterPro" id="IPR018365">
    <property type="entry name" value="Cell_cycle_FtsW-rel_CS"/>
</dbReference>
<evidence type="ECO:0000256" key="6">
    <source>
        <dbReference type="ARBA" id="ARBA00022679"/>
    </source>
</evidence>
<dbReference type="InterPro" id="IPR001182">
    <property type="entry name" value="FtsW/RodA"/>
</dbReference>
<comment type="subcellular location">
    <subcellularLocation>
        <location evidence="1">Cell membrane</location>
        <topology evidence="1">Multi-pass membrane protein</topology>
    </subcellularLocation>
</comment>
<evidence type="ECO:0000313" key="25">
    <source>
        <dbReference type="Proteomes" id="UP001164693"/>
    </source>
</evidence>
<gene>
    <name evidence="24" type="primary">ftsW</name>
    <name evidence="24" type="ORF">M6B22_20075</name>
</gene>
<dbReference type="InterPro" id="IPR013437">
    <property type="entry name" value="FtsW"/>
</dbReference>
<evidence type="ECO:0000256" key="7">
    <source>
        <dbReference type="ARBA" id="ARBA00022692"/>
    </source>
</evidence>
<dbReference type="PANTHER" id="PTHR30474:SF2">
    <property type="entry name" value="PEPTIDOGLYCAN GLYCOSYLTRANSFERASE FTSW-RELATED"/>
    <property type="match status" value="1"/>
</dbReference>
<keyword evidence="3" id="KW-1003">Cell membrane</keyword>
<dbReference type="EMBL" id="CP097463">
    <property type="protein sequence ID" value="WAX56799.1"/>
    <property type="molecule type" value="Genomic_DNA"/>
</dbReference>
<dbReference type="EC" id="2.4.99.28" evidence="19"/>
<comment type="catalytic activity">
    <reaction evidence="20">
        <text>[GlcNAc-(1-&gt;4)-Mur2Ac(oyl-L-Ala-gamma-D-Glu-L-Lys-D-Ala-D-Ala)](n)-di-trans,octa-cis-undecaprenyl diphosphate + beta-D-GlcNAc-(1-&gt;4)-Mur2Ac(oyl-L-Ala-gamma-D-Glu-L-Lys-D-Ala-D-Ala)-di-trans,octa-cis-undecaprenyl diphosphate = [GlcNAc-(1-&gt;4)-Mur2Ac(oyl-L-Ala-gamma-D-Glu-L-Lys-D-Ala-D-Ala)](n+1)-di-trans,octa-cis-undecaprenyl diphosphate + di-trans,octa-cis-undecaprenyl diphosphate + H(+)</text>
        <dbReference type="Rhea" id="RHEA:23708"/>
        <dbReference type="Rhea" id="RHEA-COMP:9602"/>
        <dbReference type="Rhea" id="RHEA-COMP:9603"/>
        <dbReference type="ChEBI" id="CHEBI:15378"/>
        <dbReference type="ChEBI" id="CHEBI:58405"/>
        <dbReference type="ChEBI" id="CHEBI:60033"/>
        <dbReference type="ChEBI" id="CHEBI:78435"/>
        <dbReference type="EC" id="2.4.99.28"/>
    </reaction>
</comment>
<feature type="transmembrane region" description="Helical" evidence="23">
    <location>
        <begin position="44"/>
        <end position="66"/>
    </location>
</feature>
<keyword evidence="6" id="KW-0808">Transferase</keyword>
<feature type="transmembrane region" description="Helical" evidence="23">
    <location>
        <begin position="375"/>
        <end position="398"/>
    </location>
</feature>
<keyword evidence="9" id="KW-0573">Peptidoglycan synthesis</keyword>
<evidence type="ECO:0000256" key="16">
    <source>
        <dbReference type="ARBA" id="ARBA00038053"/>
    </source>
</evidence>
<evidence type="ECO:0000256" key="11">
    <source>
        <dbReference type="ARBA" id="ARBA00023136"/>
    </source>
</evidence>
<evidence type="ECO:0000256" key="2">
    <source>
        <dbReference type="ARBA" id="ARBA00004752"/>
    </source>
</evidence>
<evidence type="ECO:0000256" key="5">
    <source>
        <dbReference type="ARBA" id="ARBA00022676"/>
    </source>
</evidence>
<evidence type="ECO:0000256" key="10">
    <source>
        <dbReference type="ARBA" id="ARBA00022989"/>
    </source>
</evidence>
<evidence type="ECO:0000256" key="12">
    <source>
        <dbReference type="ARBA" id="ARBA00023306"/>
    </source>
</evidence>
<evidence type="ECO:0000256" key="20">
    <source>
        <dbReference type="ARBA" id="ARBA00049902"/>
    </source>
</evidence>
<sequence length="500" mass="53502">MKDLLSSVSGAVSAQWRALAHHPDEEPAERGRFLDRPYASVQLLLLAVLGLLGFGVLMAVSTTIAASHDSASGATSQLWSQVVKEIEFVAVGVPLFWVAMRLPPRAFRMLAYPALALALVALFAVLIPGIGVGVYGARRWIDLGPMQLQPSEFAKVALLLWGGDLLARKQQLGTLRRARHLFLPLVPGFALVTALIMLEPDLGTTLCFMLILLGLLWMIGMPARYFVAVVGVVVGAVTLLAVTAPYRLERLTTFLHPFKDAQNSGFHTVEGLYALASGGLWGVGLGQGTSKYGWVPNANSDYVFAIIGEELGLIGCLTVLGLFGLFAYTGMRVARRNADPFVRLVAGAATVWLCGQAVINIGYVTGLLPVTGIPLPFISAGGTSLLASFFVLGMMVSFARHEAPAVTYARRAERLGRRSRMERWLRVPVPRVYAPPKRRARTPAANHPARAAQSARGAAATSRAAPTPRPARAAAAPAPRRAGPVTPLRATGTDGPRRAR</sequence>
<feature type="transmembrane region" description="Helical" evidence="23">
    <location>
        <begin position="202"/>
        <end position="219"/>
    </location>
</feature>
<evidence type="ECO:0000256" key="1">
    <source>
        <dbReference type="ARBA" id="ARBA00004651"/>
    </source>
</evidence>
<keyword evidence="25" id="KW-1185">Reference proteome</keyword>
<dbReference type="PANTHER" id="PTHR30474">
    <property type="entry name" value="CELL CYCLE PROTEIN"/>
    <property type="match status" value="1"/>
</dbReference>
<evidence type="ECO:0000256" key="9">
    <source>
        <dbReference type="ARBA" id="ARBA00022984"/>
    </source>
</evidence>
<evidence type="ECO:0000256" key="8">
    <source>
        <dbReference type="ARBA" id="ARBA00022960"/>
    </source>
</evidence>
<dbReference type="Pfam" id="PF01098">
    <property type="entry name" value="FTSW_RODA_SPOVE"/>
    <property type="match status" value="1"/>
</dbReference>
<evidence type="ECO:0000256" key="4">
    <source>
        <dbReference type="ARBA" id="ARBA00022618"/>
    </source>
</evidence>
<keyword evidence="10 23" id="KW-1133">Transmembrane helix</keyword>
<accession>A0ABY7JW63</accession>
<evidence type="ECO:0000256" key="15">
    <source>
        <dbReference type="ARBA" id="ARBA00033270"/>
    </source>
</evidence>
<feature type="transmembrane region" description="Helical" evidence="23">
    <location>
        <begin position="78"/>
        <end position="99"/>
    </location>
</feature>
<evidence type="ECO:0000256" key="21">
    <source>
        <dbReference type="ARBA" id="ARBA00049966"/>
    </source>
</evidence>
<evidence type="ECO:0000256" key="17">
    <source>
        <dbReference type="ARBA" id="ARBA00041185"/>
    </source>
</evidence>
<comment type="similarity">
    <text evidence="16">Belongs to the SEDS family. FtsW subfamily.</text>
</comment>
<keyword evidence="5" id="KW-0328">Glycosyltransferase</keyword>
<dbReference type="Proteomes" id="UP001164693">
    <property type="component" value="Chromosome"/>
</dbReference>
<feature type="transmembrane region" description="Helical" evidence="23">
    <location>
        <begin position="111"/>
        <end position="137"/>
    </location>
</feature>
<feature type="transmembrane region" description="Helical" evidence="23">
    <location>
        <begin position="341"/>
        <end position="363"/>
    </location>
</feature>
<keyword evidence="12" id="KW-0131">Cell cycle</keyword>
<reference evidence="24" key="1">
    <citation type="submission" date="2022-05" db="EMBL/GenBank/DDBJ databases">
        <title>Jatrophihabitans sp. SB3-54 whole genome sequence.</title>
        <authorList>
            <person name="Suh M.K."/>
            <person name="Eom M.K."/>
            <person name="Kim J.S."/>
            <person name="Kim H.S."/>
            <person name="Do H.E."/>
            <person name="Shin Y.K."/>
            <person name="Lee J.-S."/>
        </authorList>
    </citation>
    <scope>NUCLEOTIDE SEQUENCE</scope>
    <source>
        <strain evidence="24">SB3-54</strain>
    </source>
</reference>
<evidence type="ECO:0000256" key="3">
    <source>
        <dbReference type="ARBA" id="ARBA00022475"/>
    </source>
</evidence>
<feature type="transmembrane region" description="Helical" evidence="23">
    <location>
        <begin position="178"/>
        <end position="196"/>
    </location>
</feature>
<evidence type="ECO:0000313" key="24">
    <source>
        <dbReference type="EMBL" id="WAX56799.1"/>
    </source>
</evidence>
<comment type="pathway">
    <text evidence="2">Cell wall biogenesis; peptidoglycan biosynthesis.</text>
</comment>
<evidence type="ECO:0000256" key="23">
    <source>
        <dbReference type="SAM" id="Phobius"/>
    </source>
</evidence>
<feature type="compositionally biased region" description="Low complexity" evidence="22">
    <location>
        <begin position="442"/>
        <end position="484"/>
    </location>
</feature>
<feature type="transmembrane region" description="Helical" evidence="23">
    <location>
        <begin position="226"/>
        <end position="246"/>
    </location>
</feature>
<feature type="transmembrane region" description="Helical" evidence="23">
    <location>
        <begin position="302"/>
        <end position="329"/>
    </location>
</feature>
<keyword evidence="7 23" id="KW-0812">Transmembrane</keyword>
<feature type="region of interest" description="Disordered" evidence="22">
    <location>
        <begin position="435"/>
        <end position="500"/>
    </location>
</feature>
<proteinExistence type="inferred from homology"/>
<keyword evidence="11 23" id="KW-0472">Membrane</keyword>
<dbReference type="NCBIfam" id="TIGR02614">
    <property type="entry name" value="ftsW"/>
    <property type="match status" value="1"/>
</dbReference>
<keyword evidence="13" id="KW-0961">Cell wall biogenesis/degradation</keyword>
<evidence type="ECO:0000256" key="13">
    <source>
        <dbReference type="ARBA" id="ARBA00023316"/>
    </source>
</evidence>
<evidence type="ECO:0000256" key="14">
    <source>
        <dbReference type="ARBA" id="ARBA00032370"/>
    </source>
</evidence>
<organism evidence="24 25">
    <name type="scientific">Jatrophihabitans cynanchi</name>
    <dbReference type="NCBI Taxonomy" id="2944128"/>
    <lineage>
        <taxon>Bacteria</taxon>
        <taxon>Bacillati</taxon>
        <taxon>Actinomycetota</taxon>
        <taxon>Actinomycetes</taxon>
        <taxon>Jatrophihabitantales</taxon>
        <taxon>Jatrophihabitantaceae</taxon>
        <taxon>Jatrophihabitans</taxon>
    </lineage>
</organism>
<keyword evidence="8" id="KW-0133">Cell shape</keyword>
<comment type="function">
    <text evidence="21">Peptidoglycan polymerase that is essential for cell division.</text>
</comment>
<name>A0ABY7JW63_9ACTN</name>
<protein>
    <recommendedName>
        <fullName evidence="17">Probable peptidoglycan glycosyltransferase FtsW</fullName>
        <ecNumber evidence="19">2.4.99.28</ecNumber>
    </recommendedName>
    <alternativeName>
        <fullName evidence="18">Cell division protein FtsW</fullName>
    </alternativeName>
    <alternativeName>
        <fullName evidence="15">Cell wall polymerase</fullName>
    </alternativeName>
    <alternativeName>
        <fullName evidence="14">Peptidoglycan polymerase</fullName>
    </alternativeName>
</protein>
<evidence type="ECO:0000256" key="22">
    <source>
        <dbReference type="SAM" id="MobiDB-lite"/>
    </source>
</evidence>
<dbReference type="RefSeq" id="WP_269443334.1">
    <property type="nucleotide sequence ID" value="NZ_CP097463.1"/>
</dbReference>
<evidence type="ECO:0000256" key="19">
    <source>
        <dbReference type="ARBA" id="ARBA00044770"/>
    </source>
</evidence>